<gene>
    <name evidence="2" type="ordered locus">Belba_1162</name>
</gene>
<dbReference type="RefSeq" id="WP_014771796.1">
    <property type="nucleotide sequence ID" value="NC_018010.1"/>
</dbReference>
<dbReference type="Pfam" id="PF16022">
    <property type="entry name" value="DUF4783"/>
    <property type="match status" value="1"/>
</dbReference>
<keyword evidence="1" id="KW-0732">Signal</keyword>
<dbReference type="STRING" id="866536.Belba_1162"/>
<dbReference type="InterPro" id="IPR031977">
    <property type="entry name" value="DUF4783"/>
</dbReference>
<proteinExistence type="predicted"/>
<keyword evidence="3" id="KW-1185">Reference proteome</keyword>
<feature type="signal peptide" evidence="1">
    <location>
        <begin position="1"/>
        <end position="21"/>
    </location>
</feature>
<feature type="chain" id="PRO_5003684338" description="DUF4783 domain-containing protein" evidence="1">
    <location>
        <begin position="22"/>
        <end position="129"/>
    </location>
</feature>
<dbReference type="EMBL" id="CP003281">
    <property type="protein sequence ID" value="AFL83797.1"/>
    <property type="molecule type" value="Genomic_DNA"/>
</dbReference>
<dbReference type="AlphaFoldDB" id="I3Z3H9"/>
<protein>
    <recommendedName>
        <fullName evidence="4">DUF4783 domain-containing protein</fullName>
    </recommendedName>
</protein>
<name>I3Z3H9_BELBD</name>
<evidence type="ECO:0000313" key="3">
    <source>
        <dbReference type="Proteomes" id="UP000006050"/>
    </source>
</evidence>
<dbReference type="KEGG" id="bbd:Belba_1162"/>
<dbReference type="Proteomes" id="UP000006050">
    <property type="component" value="Chromosome"/>
</dbReference>
<dbReference type="HOGENOM" id="CLU_130255_1_0_10"/>
<organism evidence="2 3">
    <name type="scientific">Belliella baltica (strain DSM 15883 / CIP 108006 / LMG 21964 / BA134)</name>
    <dbReference type="NCBI Taxonomy" id="866536"/>
    <lineage>
        <taxon>Bacteria</taxon>
        <taxon>Pseudomonadati</taxon>
        <taxon>Bacteroidota</taxon>
        <taxon>Cytophagia</taxon>
        <taxon>Cytophagales</taxon>
        <taxon>Cyclobacteriaceae</taxon>
        <taxon>Belliella</taxon>
    </lineage>
</organism>
<sequence length="129" mass="14973">MPILISFLLIFSFSICTISKANDEKEVIFISFKNGSSKDLAKHFEYGVELNINGSQGEFSKAQAELVIRDFFKKYPPEDFEILHEGYSGEQIKHYIGTYTSMGEAYRILIKGKIFQDEYRIYSLEIIKY</sequence>
<evidence type="ECO:0008006" key="4">
    <source>
        <dbReference type="Google" id="ProtNLM"/>
    </source>
</evidence>
<evidence type="ECO:0000313" key="2">
    <source>
        <dbReference type="EMBL" id="AFL83797.1"/>
    </source>
</evidence>
<evidence type="ECO:0000256" key="1">
    <source>
        <dbReference type="SAM" id="SignalP"/>
    </source>
</evidence>
<accession>I3Z3H9</accession>
<dbReference type="eggNOG" id="ENOG5032ZKW">
    <property type="taxonomic scope" value="Bacteria"/>
</dbReference>
<reference evidence="3" key="1">
    <citation type="submission" date="2012-06" db="EMBL/GenBank/DDBJ databases">
        <title>The complete genome of Belliella baltica DSM 15883.</title>
        <authorList>
            <person name="Lucas S."/>
            <person name="Copeland A."/>
            <person name="Lapidus A."/>
            <person name="Goodwin L."/>
            <person name="Pitluck S."/>
            <person name="Peters L."/>
            <person name="Mikhailova N."/>
            <person name="Davenport K."/>
            <person name="Kyrpides N."/>
            <person name="Mavromatis K."/>
            <person name="Pagani I."/>
            <person name="Ivanova N."/>
            <person name="Ovchinnikova G."/>
            <person name="Zeytun A."/>
            <person name="Detter J.C."/>
            <person name="Han C."/>
            <person name="Land M."/>
            <person name="Hauser L."/>
            <person name="Markowitz V."/>
            <person name="Cheng J.-F."/>
            <person name="Hugenholtz P."/>
            <person name="Woyke T."/>
            <person name="Wu D."/>
            <person name="Tindall B."/>
            <person name="Pomrenke H."/>
            <person name="Brambilla E."/>
            <person name="Klenk H.-P."/>
            <person name="Eisen J.A."/>
        </authorList>
    </citation>
    <scope>NUCLEOTIDE SEQUENCE [LARGE SCALE GENOMIC DNA]</scope>
    <source>
        <strain evidence="3">DSM 15883 / CIP 108006 / LMG 21964 / BA134</strain>
    </source>
</reference>
<dbReference type="Gene3D" id="3.10.450.50">
    <property type="match status" value="1"/>
</dbReference>